<comment type="caution">
    <text evidence="7">The sequence shown here is derived from an EMBL/GenBank/DDBJ whole genome shotgun (WGS) entry which is preliminary data.</text>
</comment>
<proteinExistence type="inferred from homology"/>
<keyword evidence="2 5" id="KW-0812">Transmembrane</keyword>
<evidence type="ECO:0000313" key="7">
    <source>
        <dbReference type="EMBL" id="MBM7573489.1"/>
    </source>
</evidence>
<evidence type="ECO:0000256" key="5">
    <source>
        <dbReference type="SAM" id="Phobius"/>
    </source>
</evidence>
<name>A0ABS2N5Q8_9BACI</name>
<dbReference type="RefSeq" id="WP_204502130.1">
    <property type="nucleotide sequence ID" value="NZ_JAFBDR010000035.1"/>
</dbReference>
<keyword evidence="8" id="KW-1185">Reference proteome</keyword>
<dbReference type="Gene3D" id="3.40.630.190">
    <property type="entry name" value="LCP protein"/>
    <property type="match status" value="1"/>
</dbReference>
<reference evidence="7 8" key="1">
    <citation type="submission" date="2021-01" db="EMBL/GenBank/DDBJ databases">
        <title>Genomic Encyclopedia of Type Strains, Phase IV (KMG-IV): sequencing the most valuable type-strain genomes for metagenomic binning, comparative biology and taxonomic classification.</title>
        <authorList>
            <person name="Goeker M."/>
        </authorList>
    </citation>
    <scope>NUCLEOTIDE SEQUENCE [LARGE SCALE GENOMIC DNA]</scope>
    <source>
        <strain evidence="7 8">DSM 23711</strain>
    </source>
</reference>
<comment type="similarity">
    <text evidence="1">Belongs to the LytR/CpsA/Psr (LCP) family.</text>
</comment>
<evidence type="ECO:0000313" key="8">
    <source>
        <dbReference type="Proteomes" id="UP001296943"/>
    </source>
</evidence>
<protein>
    <submittedName>
        <fullName evidence="7">LCP family protein required for cell wall assembly</fullName>
    </submittedName>
</protein>
<dbReference type="InterPro" id="IPR004474">
    <property type="entry name" value="LytR_CpsA_psr"/>
</dbReference>
<sequence length="303" mass="34539">MKRKSWAFVFVFVIIIGLCGIGYMITVYDAAKQTIDHKVYQSVQTIDTSLTKKKMEEEEPLTILLLGIDERTDDKGRSDALMILTLNPTAERMQLVSIPRDTRTEIAGMVGQDKINHAYAFGGVDMAVDTVEQFLKISIDYYVRLNMEGLVGLVDALGGITVHNELDWIDTGYYQEGFHYARGQLELDGPQTLGYVQMRFQDEAGDFGRTARQRQVIKAIIDKGSNIRSISNIGEFLDIIGENVVMNMDFEDIRNLFINYRRTTRNLDTYMMQGEGTMIDDIYYLIVDEEEIEKVREMVGSKS</sequence>
<evidence type="ECO:0000259" key="6">
    <source>
        <dbReference type="Pfam" id="PF03816"/>
    </source>
</evidence>
<dbReference type="PANTHER" id="PTHR33392:SF6">
    <property type="entry name" value="POLYISOPRENYL-TEICHOIC ACID--PEPTIDOGLYCAN TEICHOIC ACID TRANSFERASE TAGU"/>
    <property type="match status" value="1"/>
</dbReference>
<accession>A0ABS2N5Q8</accession>
<evidence type="ECO:0000256" key="4">
    <source>
        <dbReference type="ARBA" id="ARBA00022989"/>
    </source>
</evidence>
<gene>
    <name evidence="7" type="ORF">JOC48_004053</name>
</gene>
<organism evidence="7 8">
    <name type="scientific">Aquibacillus albus</name>
    <dbReference type="NCBI Taxonomy" id="1168171"/>
    <lineage>
        <taxon>Bacteria</taxon>
        <taxon>Bacillati</taxon>
        <taxon>Bacillota</taxon>
        <taxon>Bacilli</taxon>
        <taxon>Bacillales</taxon>
        <taxon>Bacillaceae</taxon>
        <taxon>Aquibacillus</taxon>
    </lineage>
</organism>
<feature type="domain" description="Cell envelope-related transcriptional attenuator" evidence="6">
    <location>
        <begin position="77"/>
        <end position="223"/>
    </location>
</feature>
<keyword evidence="5" id="KW-0472">Membrane</keyword>
<evidence type="ECO:0000256" key="3">
    <source>
        <dbReference type="ARBA" id="ARBA00022968"/>
    </source>
</evidence>
<dbReference type="Proteomes" id="UP001296943">
    <property type="component" value="Unassembled WGS sequence"/>
</dbReference>
<dbReference type="PANTHER" id="PTHR33392">
    <property type="entry name" value="POLYISOPRENYL-TEICHOIC ACID--PEPTIDOGLYCAN TEICHOIC ACID TRANSFERASE TAGU"/>
    <property type="match status" value="1"/>
</dbReference>
<keyword evidence="4 5" id="KW-1133">Transmembrane helix</keyword>
<evidence type="ECO:0000256" key="2">
    <source>
        <dbReference type="ARBA" id="ARBA00022692"/>
    </source>
</evidence>
<dbReference type="InterPro" id="IPR050922">
    <property type="entry name" value="LytR/CpsA/Psr_CW_biosynth"/>
</dbReference>
<keyword evidence="3" id="KW-0735">Signal-anchor</keyword>
<evidence type="ECO:0000256" key="1">
    <source>
        <dbReference type="ARBA" id="ARBA00006068"/>
    </source>
</evidence>
<dbReference type="Pfam" id="PF03816">
    <property type="entry name" value="LytR_cpsA_psr"/>
    <property type="match status" value="1"/>
</dbReference>
<feature type="transmembrane region" description="Helical" evidence="5">
    <location>
        <begin position="7"/>
        <end position="28"/>
    </location>
</feature>
<dbReference type="EMBL" id="JAFBDR010000035">
    <property type="protein sequence ID" value="MBM7573489.1"/>
    <property type="molecule type" value="Genomic_DNA"/>
</dbReference>
<dbReference type="NCBIfam" id="TIGR00350">
    <property type="entry name" value="lytR_cpsA_psr"/>
    <property type="match status" value="1"/>
</dbReference>